<evidence type="ECO:0000313" key="3">
    <source>
        <dbReference type="EMBL" id="TWJ10574.1"/>
    </source>
</evidence>
<dbReference type="EMBL" id="VLLL01000007">
    <property type="protein sequence ID" value="TWJ10574.1"/>
    <property type="molecule type" value="Genomic_DNA"/>
</dbReference>
<evidence type="ECO:0000256" key="1">
    <source>
        <dbReference type="SAM" id="MobiDB-lite"/>
    </source>
</evidence>
<feature type="compositionally biased region" description="Polar residues" evidence="1">
    <location>
        <begin position="400"/>
        <end position="410"/>
    </location>
</feature>
<feature type="region of interest" description="Disordered" evidence="1">
    <location>
        <begin position="229"/>
        <end position="279"/>
    </location>
</feature>
<dbReference type="Proteomes" id="UP000321617">
    <property type="component" value="Unassembled WGS sequence"/>
</dbReference>
<dbReference type="RefSeq" id="WP_147141237.1">
    <property type="nucleotide sequence ID" value="NZ_BAABIJ010000003.1"/>
</dbReference>
<dbReference type="OrthoDB" id="4965426at2"/>
<organism evidence="3 4">
    <name type="scientific">Stackebrandtia albiflava</name>
    <dbReference type="NCBI Taxonomy" id="406432"/>
    <lineage>
        <taxon>Bacteria</taxon>
        <taxon>Bacillati</taxon>
        <taxon>Actinomycetota</taxon>
        <taxon>Actinomycetes</taxon>
        <taxon>Glycomycetales</taxon>
        <taxon>Glycomycetaceae</taxon>
        <taxon>Stackebrandtia</taxon>
    </lineage>
</organism>
<dbReference type="AlphaFoldDB" id="A0A562UY51"/>
<feature type="domain" description="Competence protein CoiA-like N-terminal" evidence="2">
    <location>
        <begin position="31"/>
        <end position="74"/>
    </location>
</feature>
<evidence type="ECO:0000313" key="4">
    <source>
        <dbReference type="Proteomes" id="UP000321617"/>
    </source>
</evidence>
<keyword evidence="4" id="KW-1185">Reference proteome</keyword>
<dbReference type="InterPro" id="IPR057253">
    <property type="entry name" value="CoiA-like_N"/>
</dbReference>
<reference evidence="3 4" key="1">
    <citation type="journal article" date="2013" name="Stand. Genomic Sci.">
        <title>Genomic Encyclopedia of Type Strains, Phase I: The one thousand microbial genomes (KMG-I) project.</title>
        <authorList>
            <person name="Kyrpides N.C."/>
            <person name="Woyke T."/>
            <person name="Eisen J.A."/>
            <person name="Garrity G."/>
            <person name="Lilburn T.G."/>
            <person name="Beck B.J."/>
            <person name="Whitman W.B."/>
            <person name="Hugenholtz P."/>
            <person name="Klenk H.P."/>
        </authorList>
    </citation>
    <scope>NUCLEOTIDE SEQUENCE [LARGE SCALE GENOMIC DNA]</scope>
    <source>
        <strain evidence="3 4">DSM 45044</strain>
    </source>
</reference>
<feature type="region of interest" description="Disordered" evidence="1">
    <location>
        <begin position="352"/>
        <end position="432"/>
    </location>
</feature>
<dbReference type="Pfam" id="PF25164">
    <property type="entry name" value="CoiA_N"/>
    <property type="match status" value="1"/>
</dbReference>
<evidence type="ECO:0000259" key="2">
    <source>
        <dbReference type="Pfam" id="PF25164"/>
    </source>
</evidence>
<gene>
    <name evidence="3" type="ORF">LX16_3993</name>
</gene>
<feature type="compositionally biased region" description="Basic and acidic residues" evidence="1">
    <location>
        <begin position="250"/>
        <end position="268"/>
    </location>
</feature>
<comment type="caution">
    <text evidence="3">The sequence shown here is derived from an EMBL/GenBank/DDBJ whole genome shotgun (WGS) entry which is preliminary data.</text>
</comment>
<proteinExistence type="predicted"/>
<protein>
    <submittedName>
        <fullName evidence="3">Competence protein CoiA-like protein</fullName>
    </submittedName>
</protein>
<accession>A0A562UY51</accession>
<sequence>MTSPNDLGIYTAVLDFPRSRRPVIAPAERHHALRLRREHAGQFYCGLLLGGCGERLLLKAGEIRAPHFSHRPHDATAPLACRRMSSSRHRGRQSANHLHIATALDTWLQKLGHSVAAVDFGMREKDGHCTDMRIRVGDHGVIEVILSGTDVNNWLNRVQQRWSDKTTLISIGGVRLPPNIARYRRDQILQLRFDEVDDYDSYTIGMERPGLPTRRFGLGECQYRNEGVRTPLGSIPEPAGTHITTSATDSRPHGEAKTAPPDTDKVGSERSSIPSVPRQRQMGPYVHVVGFGRFPTKRFASELVAIATYLQSGGKSATRDRARKYRHMAASLLEARNDVWITDTVQLGQDIRAYRTPTDRRRIPPQKPARTTKPRPLEPKSARRKATRTRDAASPPATHAQKTQLPQSADRQPPRRGTNGRRTEQHRPSEIVTPPRITLRRPRDFYERNIISRIPGAMYNKSNREWSVPGNTSAALIQPWIKR</sequence>
<name>A0A562UY51_9ACTN</name>